<dbReference type="InterPro" id="IPR001763">
    <property type="entry name" value="Rhodanese-like_dom"/>
</dbReference>
<dbReference type="InterPro" id="IPR045078">
    <property type="entry name" value="TST/MPST-like"/>
</dbReference>
<dbReference type="AlphaFoldDB" id="A0A6L9MPG2"/>
<dbReference type="EMBL" id="JAAAWP010000001">
    <property type="protein sequence ID" value="NDW20016.1"/>
    <property type="molecule type" value="Genomic_DNA"/>
</dbReference>
<dbReference type="PANTHER" id="PTHR11364">
    <property type="entry name" value="THIOSULFATE SULFERTANSFERASE"/>
    <property type="match status" value="1"/>
</dbReference>
<dbReference type="SMART" id="SM00450">
    <property type="entry name" value="RHOD"/>
    <property type="match status" value="2"/>
</dbReference>
<keyword evidence="2" id="KW-0677">Repeat</keyword>
<proteinExistence type="predicted"/>
<dbReference type="PROSITE" id="PS50206">
    <property type="entry name" value="RHODANESE_3"/>
    <property type="match status" value="2"/>
</dbReference>
<evidence type="ECO:0000256" key="2">
    <source>
        <dbReference type="ARBA" id="ARBA00022737"/>
    </source>
</evidence>
<comment type="caution">
    <text evidence="5">The sequence shown here is derived from an EMBL/GenBank/DDBJ whole genome shotgun (WGS) entry which is preliminary data.</text>
</comment>
<evidence type="ECO:0000313" key="5">
    <source>
        <dbReference type="EMBL" id="NDW20016.1"/>
    </source>
</evidence>
<dbReference type="RefSeq" id="WP_163109178.1">
    <property type="nucleotide sequence ID" value="NZ_JAAAWP010000001.1"/>
</dbReference>
<dbReference type="FunFam" id="3.40.250.10:FF:000001">
    <property type="entry name" value="Sulfurtransferase"/>
    <property type="match status" value="1"/>
</dbReference>
<dbReference type="InterPro" id="IPR001307">
    <property type="entry name" value="Thiosulphate_STrfase_CS"/>
</dbReference>
<accession>A0A6L9MPG2</accession>
<dbReference type="InterPro" id="IPR036873">
    <property type="entry name" value="Rhodanese-like_dom_sf"/>
</dbReference>
<dbReference type="Pfam" id="PF00581">
    <property type="entry name" value="Rhodanese"/>
    <property type="match status" value="2"/>
</dbReference>
<dbReference type="PANTHER" id="PTHR11364:SF27">
    <property type="entry name" value="SULFURTRANSFERASE"/>
    <property type="match status" value="1"/>
</dbReference>
<organism evidence="5 6">
    <name type="scientific">Alteromonas hispanica</name>
    <dbReference type="NCBI Taxonomy" id="315421"/>
    <lineage>
        <taxon>Bacteria</taxon>
        <taxon>Pseudomonadati</taxon>
        <taxon>Pseudomonadota</taxon>
        <taxon>Gammaproteobacteria</taxon>
        <taxon>Alteromonadales</taxon>
        <taxon>Alteromonadaceae</taxon>
        <taxon>Alteromonas/Salinimonas group</taxon>
        <taxon>Alteromonas</taxon>
    </lineage>
</organism>
<dbReference type="CDD" id="cd01448">
    <property type="entry name" value="TST_Repeat_1"/>
    <property type="match status" value="1"/>
</dbReference>
<keyword evidence="1 3" id="KW-0808">Transferase</keyword>
<evidence type="ECO:0000259" key="4">
    <source>
        <dbReference type="PROSITE" id="PS50206"/>
    </source>
</evidence>
<feature type="domain" description="Rhodanese" evidence="4">
    <location>
        <begin position="160"/>
        <end position="273"/>
    </location>
</feature>
<evidence type="ECO:0000256" key="1">
    <source>
        <dbReference type="ARBA" id="ARBA00022679"/>
    </source>
</evidence>
<name>A0A6L9MPG2_9ALTE</name>
<dbReference type="Proteomes" id="UP000478837">
    <property type="component" value="Unassembled WGS sequence"/>
</dbReference>
<gene>
    <name evidence="5" type="ORF">GTW09_00540</name>
</gene>
<protein>
    <recommendedName>
        <fullName evidence="3">Sulfurtransferase</fullName>
    </recommendedName>
</protein>
<dbReference type="CDD" id="cd01449">
    <property type="entry name" value="TST_Repeat_2"/>
    <property type="match status" value="1"/>
</dbReference>
<reference evidence="5 6" key="1">
    <citation type="submission" date="2020-01" db="EMBL/GenBank/DDBJ databases">
        <title>Genomes of bacteria type strains.</title>
        <authorList>
            <person name="Chen J."/>
            <person name="Zhu S."/>
            <person name="Yang J."/>
        </authorList>
    </citation>
    <scope>NUCLEOTIDE SEQUENCE [LARGE SCALE GENOMIC DNA]</scope>
    <source>
        <strain evidence="5 6">LMG 22958</strain>
    </source>
</reference>
<feature type="domain" description="Rhodanese" evidence="4">
    <location>
        <begin position="43"/>
        <end position="132"/>
    </location>
</feature>
<keyword evidence="6" id="KW-1185">Reference proteome</keyword>
<dbReference type="GO" id="GO:0004792">
    <property type="term" value="F:thiosulfate-cyanide sulfurtransferase activity"/>
    <property type="evidence" value="ECO:0007669"/>
    <property type="project" value="InterPro"/>
</dbReference>
<dbReference type="Gene3D" id="3.40.250.10">
    <property type="entry name" value="Rhodanese-like domain"/>
    <property type="match status" value="2"/>
</dbReference>
<evidence type="ECO:0000313" key="6">
    <source>
        <dbReference type="Proteomes" id="UP000478837"/>
    </source>
</evidence>
<evidence type="ECO:0000256" key="3">
    <source>
        <dbReference type="RuleBase" id="RU000507"/>
    </source>
</evidence>
<dbReference type="PROSITE" id="PS00683">
    <property type="entry name" value="RHODANESE_2"/>
    <property type="match status" value="1"/>
</dbReference>
<sequence length="275" mass="29573">MSSALLQVGELASKMQELPVTLLRALMDDPLTQTPDKRNAMVLPASVDIDLDGEGSDHSKGLPHTMPSAQNLALYLGKTGITANTTVVVYDTRGIFSAPRVWWMLKAIGHKSVFLLDGGQPAWQSAGLPVSEQQFYGKLTYQASPSEGWFVNADSVVSALESNVQLLDARNKPRFRGEVSEPRVGVRSGHMPGAFNIPYGDLLSDGHYLPIDSLKRIFDQSKIDLSLPIICTCGSGITACVVAFAALLCGAKDVSVYDGSWSEWGANESYPVAIG</sequence>
<dbReference type="SUPFAM" id="SSF52821">
    <property type="entry name" value="Rhodanese/Cell cycle control phosphatase"/>
    <property type="match status" value="2"/>
</dbReference>